<evidence type="ECO:0000256" key="2">
    <source>
        <dbReference type="ARBA" id="ARBA00022679"/>
    </source>
</evidence>
<dbReference type="EMBL" id="VFRP01000024">
    <property type="protein sequence ID" value="TPE48174.1"/>
    <property type="molecule type" value="Genomic_DNA"/>
</dbReference>
<evidence type="ECO:0000313" key="5">
    <source>
        <dbReference type="Proteomes" id="UP000319255"/>
    </source>
</evidence>
<accession>A0A501WJ69</accession>
<feature type="domain" description="Glycosyl transferase family 1" evidence="3">
    <location>
        <begin position="191"/>
        <end position="333"/>
    </location>
</feature>
<dbReference type="Gene3D" id="3.40.50.2000">
    <property type="entry name" value="Glycogen Phosphorylase B"/>
    <property type="match status" value="1"/>
</dbReference>
<dbReference type="GO" id="GO:0016757">
    <property type="term" value="F:glycosyltransferase activity"/>
    <property type="evidence" value="ECO:0007669"/>
    <property type="project" value="UniProtKB-KW"/>
</dbReference>
<keyword evidence="2 4" id="KW-0808">Transferase</keyword>
<evidence type="ECO:0000313" key="4">
    <source>
        <dbReference type="EMBL" id="TPE48174.1"/>
    </source>
</evidence>
<dbReference type="InterPro" id="IPR001296">
    <property type="entry name" value="Glyco_trans_1"/>
</dbReference>
<dbReference type="RefSeq" id="WP_140455598.1">
    <property type="nucleotide sequence ID" value="NZ_VFRP01000024.1"/>
</dbReference>
<dbReference type="Pfam" id="PF00534">
    <property type="entry name" value="Glycos_transf_1"/>
    <property type="match status" value="1"/>
</dbReference>
<organism evidence="4 5">
    <name type="scientific">Amaricoccus solimangrovi</name>
    <dbReference type="NCBI Taxonomy" id="2589815"/>
    <lineage>
        <taxon>Bacteria</taxon>
        <taxon>Pseudomonadati</taxon>
        <taxon>Pseudomonadota</taxon>
        <taxon>Alphaproteobacteria</taxon>
        <taxon>Rhodobacterales</taxon>
        <taxon>Paracoccaceae</taxon>
        <taxon>Amaricoccus</taxon>
    </lineage>
</organism>
<gene>
    <name evidence="4" type="ORF">FJM51_18400</name>
</gene>
<dbReference type="Proteomes" id="UP000319255">
    <property type="component" value="Unassembled WGS sequence"/>
</dbReference>
<dbReference type="CDD" id="cd03801">
    <property type="entry name" value="GT4_PimA-like"/>
    <property type="match status" value="1"/>
</dbReference>
<name>A0A501WJ69_9RHOB</name>
<dbReference type="AlphaFoldDB" id="A0A501WJ69"/>
<proteinExistence type="predicted"/>
<dbReference type="PANTHER" id="PTHR12526:SF510">
    <property type="entry name" value="D-INOSITOL 3-PHOSPHATE GLYCOSYLTRANSFERASE"/>
    <property type="match status" value="1"/>
</dbReference>
<reference evidence="4 5" key="1">
    <citation type="submission" date="2019-06" db="EMBL/GenBank/DDBJ databases">
        <title>A novel bacterium of genus Amaricoccus, isolated from marine sediment.</title>
        <authorList>
            <person name="Huang H."/>
            <person name="Mo K."/>
            <person name="Hu Y."/>
        </authorList>
    </citation>
    <scope>NUCLEOTIDE SEQUENCE [LARGE SCALE GENOMIC DNA]</scope>
    <source>
        <strain evidence="4 5">HB172011</strain>
    </source>
</reference>
<evidence type="ECO:0000259" key="3">
    <source>
        <dbReference type="Pfam" id="PF00534"/>
    </source>
</evidence>
<sequence>MRIVCIHQGYELYGSDRSFLMNVLLLREEFAPAELTVVLPRGGELAAAFAAEGVPVEFEDIWVPRRSRGALWLLGRCLVFPAAVLRAGRRIRRSDFVYVNTSVVFDYMVALRALSVPALIHIREIPSGPFARLVRGLAILSGASAVFNSRATRAAFGTAPAGRLWAVLPNAVPDAFAPAPPPAPGGAIFNLLMLGRINAWKGQDFLLEALAAAPGELRRRIRLRVVGAGFEEEARLDALRRFAAEHLEGMVEFAGFQPDPGRSLAWADALVVPSLRPEPFGLVAIEAMSAGRPVIAANHGGLAEIVVDGETGRLFAPGDPEALRAALADVMARAPAMGEAGRRRFLATYSRERYRAGFRDIVAACLAGPRRPAGAPAPTPFGASR</sequence>
<dbReference type="PANTHER" id="PTHR12526">
    <property type="entry name" value="GLYCOSYLTRANSFERASE"/>
    <property type="match status" value="1"/>
</dbReference>
<protein>
    <submittedName>
        <fullName evidence="4">Glycosyltransferase family 4 protein</fullName>
    </submittedName>
</protein>
<keyword evidence="5" id="KW-1185">Reference proteome</keyword>
<dbReference type="OrthoDB" id="529131at2"/>
<evidence type="ECO:0000256" key="1">
    <source>
        <dbReference type="ARBA" id="ARBA00022676"/>
    </source>
</evidence>
<dbReference type="SUPFAM" id="SSF53756">
    <property type="entry name" value="UDP-Glycosyltransferase/glycogen phosphorylase"/>
    <property type="match status" value="1"/>
</dbReference>
<keyword evidence="1" id="KW-0328">Glycosyltransferase</keyword>
<comment type="caution">
    <text evidence="4">The sequence shown here is derived from an EMBL/GenBank/DDBJ whole genome shotgun (WGS) entry which is preliminary data.</text>
</comment>